<reference evidence="5 6" key="1">
    <citation type="submission" date="2019-01" db="EMBL/GenBank/DDBJ databases">
        <title>The draft genome of Rhizobium sp. 24NR.</title>
        <authorList>
            <person name="Liu L."/>
            <person name="Liang L."/>
            <person name="Shi S."/>
            <person name="Xu L."/>
            <person name="Wang X."/>
            <person name="Li L."/>
            <person name="Zhang X."/>
        </authorList>
    </citation>
    <scope>NUCLEOTIDE SEQUENCE [LARGE SCALE GENOMIC DNA]</scope>
    <source>
        <strain evidence="5 6">24NR</strain>
    </source>
</reference>
<accession>A0A3S3VI86</accession>
<dbReference type="SMART" id="SM00354">
    <property type="entry name" value="HTH_LACI"/>
    <property type="match status" value="1"/>
</dbReference>
<dbReference type="GO" id="GO:0000976">
    <property type="term" value="F:transcription cis-regulatory region binding"/>
    <property type="evidence" value="ECO:0007669"/>
    <property type="project" value="TreeGrafter"/>
</dbReference>
<comment type="caution">
    <text evidence="5">The sequence shown here is derived from an EMBL/GenBank/DDBJ whole genome shotgun (WGS) entry which is preliminary data.</text>
</comment>
<evidence type="ECO:0000256" key="1">
    <source>
        <dbReference type="ARBA" id="ARBA00023015"/>
    </source>
</evidence>
<keyword evidence="2 5" id="KW-0238">DNA-binding</keyword>
<evidence type="ECO:0000259" key="4">
    <source>
        <dbReference type="PROSITE" id="PS50932"/>
    </source>
</evidence>
<keyword evidence="6" id="KW-1185">Reference proteome</keyword>
<dbReference type="GO" id="GO:0003700">
    <property type="term" value="F:DNA-binding transcription factor activity"/>
    <property type="evidence" value="ECO:0007669"/>
    <property type="project" value="TreeGrafter"/>
</dbReference>
<protein>
    <submittedName>
        <fullName evidence="5">LacI family DNA-binding transcriptional regulator</fullName>
    </submittedName>
</protein>
<keyword evidence="1" id="KW-0805">Transcription regulation</keyword>
<organism evidence="5 6">
    <name type="scientific">Neorhizobium lilium</name>
    <dbReference type="NCBI Taxonomy" id="2503024"/>
    <lineage>
        <taxon>Bacteria</taxon>
        <taxon>Pseudomonadati</taxon>
        <taxon>Pseudomonadota</taxon>
        <taxon>Alphaproteobacteria</taxon>
        <taxon>Hyphomicrobiales</taxon>
        <taxon>Rhizobiaceae</taxon>
        <taxon>Rhizobium/Agrobacterium group</taxon>
        <taxon>Neorhizobium</taxon>
    </lineage>
</organism>
<evidence type="ECO:0000313" key="5">
    <source>
        <dbReference type="EMBL" id="RWX77265.1"/>
    </source>
</evidence>
<dbReference type="InterPro" id="IPR046335">
    <property type="entry name" value="LacI/GalR-like_sensor"/>
</dbReference>
<dbReference type="Pfam" id="PF13377">
    <property type="entry name" value="Peripla_BP_3"/>
    <property type="match status" value="1"/>
</dbReference>
<evidence type="ECO:0000313" key="6">
    <source>
        <dbReference type="Proteomes" id="UP000287687"/>
    </source>
</evidence>
<dbReference type="EMBL" id="SBIP01000003">
    <property type="protein sequence ID" value="RWX77265.1"/>
    <property type="molecule type" value="Genomic_DNA"/>
</dbReference>
<dbReference type="Gene3D" id="3.40.50.2300">
    <property type="match status" value="2"/>
</dbReference>
<dbReference type="InterPro" id="IPR028082">
    <property type="entry name" value="Peripla_BP_I"/>
</dbReference>
<dbReference type="Gene3D" id="1.10.260.40">
    <property type="entry name" value="lambda repressor-like DNA-binding domains"/>
    <property type="match status" value="1"/>
</dbReference>
<dbReference type="CDD" id="cd01392">
    <property type="entry name" value="HTH_LacI"/>
    <property type="match status" value="1"/>
</dbReference>
<dbReference type="OrthoDB" id="7170131at2"/>
<dbReference type="Proteomes" id="UP000287687">
    <property type="component" value="Unassembled WGS sequence"/>
</dbReference>
<proteinExistence type="predicted"/>
<dbReference type="InterPro" id="IPR010982">
    <property type="entry name" value="Lambda_DNA-bd_dom_sf"/>
</dbReference>
<dbReference type="SUPFAM" id="SSF53822">
    <property type="entry name" value="Periplasmic binding protein-like I"/>
    <property type="match status" value="1"/>
</dbReference>
<keyword evidence="3" id="KW-0804">Transcription</keyword>
<dbReference type="InterPro" id="IPR000843">
    <property type="entry name" value="HTH_LacI"/>
</dbReference>
<dbReference type="Pfam" id="PF00356">
    <property type="entry name" value="LacI"/>
    <property type="match status" value="1"/>
</dbReference>
<evidence type="ECO:0000256" key="3">
    <source>
        <dbReference type="ARBA" id="ARBA00023163"/>
    </source>
</evidence>
<dbReference type="AlphaFoldDB" id="A0A3S3VI86"/>
<dbReference type="PANTHER" id="PTHR30146">
    <property type="entry name" value="LACI-RELATED TRANSCRIPTIONAL REPRESSOR"/>
    <property type="match status" value="1"/>
</dbReference>
<name>A0A3S3VI86_9HYPH</name>
<dbReference type="SUPFAM" id="SSF47413">
    <property type="entry name" value="lambda repressor-like DNA-binding domains"/>
    <property type="match status" value="1"/>
</dbReference>
<gene>
    <name evidence="5" type="ORF">EPK99_16660</name>
</gene>
<dbReference type="PANTHER" id="PTHR30146:SF2">
    <property type="entry name" value="HTH-TYPE TRANSCRIPTIONAL REGULATOR GNTR"/>
    <property type="match status" value="1"/>
</dbReference>
<sequence length="342" mass="37875">MPHRRIGMQRVTLLDVASALGVSSITVSRALREPEKVSSTLRDRILRQVEDMGYVPDLAARALASRHNGIIGVLTPALTDLAFIGIMAGIEERVRSSDLRIQYANSHYDSDMEFRQLQLFLSQHPAGIVLTSLQKEQRVVDLLSGVPCPVVQIVDIELVTVGISLGISHREASATAVRHLLECGYSRVGMIAGRRSLRSQRRHEGYIMVMQEAGGYDPALVETEASVNSVELGCRLLRQLLQRVPDLDAVFCENDDLALGVLFECRRLGIRVPEDFGICGFNDLDFAACSEPGLTTVHVPRFELGYRAAELLIRAVANGGKRNHVEHMPFELIQRGSTRRVQ</sequence>
<feature type="domain" description="HTH lacI-type" evidence="4">
    <location>
        <begin position="11"/>
        <end position="65"/>
    </location>
</feature>
<dbReference type="CDD" id="cd01575">
    <property type="entry name" value="PBP1_GntR"/>
    <property type="match status" value="1"/>
</dbReference>
<evidence type="ECO:0000256" key="2">
    <source>
        <dbReference type="ARBA" id="ARBA00023125"/>
    </source>
</evidence>
<dbReference type="PROSITE" id="PS50932">
    <property type="entry name" value="HTH_LACI_2"/>
    <property type="match status" value="1"/>
</dbReference>